<dbReference type="PANTHER" id="PTHR43527">
    <property type="entry name" value="4-DIPHOSPHOCYTIDYL-2-C-METHYL-D-ERYTHRITOL KINASE, CHLOROPLASTIC"/>
    <property type="match status" value="1"/>
</dbReference>
<evidence type="ECO:0000256" key="1">
    <source>
        <dbReference type="ARBA" id="ARBA00009684"/>
    </source>
</evidence>
<evidence type="ECO:0000256" key="6">
    <source>
        <dbReference type="ARBA" id="ARBA00022840"/>
    </source>
</evidence>
<dbReference type="InterPro" id="IPR006204">
    <property type="entry name" value="GHMP_kinase_N_dom"/>
</dbReference>
<dbReference type="Pfam" id="PF00288">
    <property type="entry name" value="GHMP_kinases_N"/>
    <property type="match status" value="1"/>
</dbReference>
<dbReference type="InterPro" id="IPR020568">
    <property type="entry name" value="Ribosomal_Su5_D2-typ_SF"/>
</dbReference>
<dbReference type="PANTHER" id="PTHR43527:SF2">
    <property type="entry name" value="4-DIPHOSPHOCYTIDYL-2-C-METHYL-D-ERYTHRITOL KINASE, CHLOROPLASTIC"/>
    <property type="match status" value="1"/>
</dbReference>
<dbReference type="Gene3D" id="3.30.230.10">
    <property type="match status" value="1"/>
</dbReference>
<keyword evidence="5" id="KW-0418">Kinase</keyword>
<evidence type="ECO:0000256" key="3">
    <source>
        <dbReference type="ARBA" id="ARBA00022679"/>
    </source>
</evidence>
<dbReference type="AlphaFoldDB" id="A0A6J6I2Q5"/>
<evidence type="ECO:0000256" key="5">
    <source>
        <dbReference type="ARBA" id="ARBA00022777"/>
    </source>
</evidence>
<dbReference type="GO" id="GO:0016114">
    <property type="term" value="P:terpenoid biosynthetic process"/>
    <property type="evidence" value="ECO:0007669"/>
    <property type="project" value="InterPro"/>
</dbReference>
<evidence type="ECO:0000256" key="4">
    <source>
        <dbReference type="ARBA" id="ARBA00022741"/>
    </source>
</evidence>
<dbReference type="Gene3D" id="3.30.70.890">
    <property type="entry name" value="GHMP kinase, C-terminal domain"/>
    <property type="match status" value="1"/>
</dbReference>
<reference evidence="10" key="1">
    <citation type="submission" date="2020-05" db="EMBL/GenBank/DDBJ databases">
        <authorList>
            <person name="Chiriac C."/>
            <person name="Salcher M."/>
            <person name="Ghai R."/>
            <person name="Kavagutti S V."/>
        </authorList>
    </citation>
    <scope>NUCLEOTIDE SEQUENCE</scope>
</reference>
<evidence type="ECO:0000313" key="10">
    <source>
        <dbReference type="EMBL" id="CAB4619616.1"/>
    </source>
</evidence>
<dbReference type="Pfam" id="PF08544">
    <property type="entry name" value="GHMP_kinases_C"/>
    <property type="match status" value="1"/>
</dbReference>
<dbReference type="GO" id="GO:0050515">
    <property type="term" value="F:4-(cytidine 5'-diphospho)-2-C-methyl-D-erythritol kinase activity"/>
    <property type="evidence" value="ECO:0007669"/>
    <property type="project" value="UniProtKB-EC"/>
</dbReference>
<dbReference type="SUPFAM" id="SSF55060">
    <property type="entry name" value="GHMP Kinase, C-terminal domain"/>
    <property type="match status" value="1"/>
</dbReference>
<dbReference type="PRINTS" id="PR00958">
    <property type="entry name" value="HOMSERKINASE"/>
</dbReference>
<protein>
    <recommendedName>
        <fullName evidence="2">4-(cytidine 5'-diphospho)-2-C-methyl-D-erythritol kinase</fullName>
        <ecNumber evidence="2">2.7.1.148</ecNumber>
    </recommendedName>
    <alternativeName>
        <fullName evidence="7">4-(cytidine-5'-diphospho)-2-C-methyl-D-erythritol kinase</fullName>
    </alternativeName>
</protein>
<dbReference type="NCBIfam" id="NF002870">
    <property type="entry name" value="PRK03188.1"/>
    <property type="match status" value="1"/>
</dbReference>
<dbReference type="EMBL" id="CAEZVD010000031">
    <property type="protein sequence ID" value="CAB4619616.1"/>
    <property type="molecule type" value="Genomic_DNA"/>
</dbReference>
<evidence type="ECO:0000259" key="9">
    <source>
        <dbReference type="Pfam" id="PF08544"/>
    </source>
</evidence>
<dbReference type="NCBIfam" id="TIGR00154">
    <property type="entry name" value="ispE"/>
    <property type="match status" value="1"/>
</dbReference>
<dbReference type="EC" id="2.7.1.148" evidence="2"/>
<dbReference type="InterPro" id="IPR014721">
    <property type="entry name" value="Ribsml_uS5_D2-typ_fold_subgr"/>
</dbReference>
<name>A0A6J6I2Q5_9ZZZZ</name>
<evidence type="ECO:0000256" key="7">
    <source>
        <dbReference type="ARBA" id="ARBA00032554"/>
    </source>
</evidence>
<sequence length="309" mass="31842">MIHSTASAPGKINIFFAVGPLLKDGYHEVVSIYQALDIRETVSVSASTEWSVSVTGILSADQLAAVPTGEDNLVVKAAKQIAEISGITERQKLNFEISKNVPVAGGMGGGSADAAAALLAVNKFWGTELDQAQLLAAAASLGADIPFAILGGTAVGTGRGENLSAVAEVKTLHWVLVANSNGLSTPRVYARLDELRKDRGEDPSDVSTPLVPAALIYALQSGDAIQVAKHLHNDLQEAAVDLMPELLETMNQGLEAGALAAMVSGSGPTIALLASDEGSANQIANRLAIQGHYAIATFGPAIGTVLESI</sequence>
<keyword evidence="3" id="KW-0808">Transferase</keyword>
<feature type="domain" description="GHMP kinase C-terminal" evidence="9">
    <location>
        <begin position="216"/>
        <end position="290"/>
    </location>
</feature>
<feature type="domain" description="GHMP kinase N-terminal" evidence="8">
    <location>
        <begin position="72"/>
        <end position="152"/>
    </location>
</feature>
<dbReference type="SUPFAM" id="SSF54211">
    <property type="entry name" value="Ribosomal protein S5 domain 2-like"/>
    <property type="match status" value="1"/>
</dbReference>
<gene>
    <name evidence="10" type="ORF">UFOPK1909_00462</name>
</gene>
<proteinExistence type="inferred from homology"/>
<evidence type="ECO:0000256" key="2">
    <source>
        <dbReference type="ARBA" id="ARBA00012052"/>
    </source>
</evidence>
<organism evidence="10">
    <name type="scientific">freshwater metagenome</name>
    <dbReference type="NCBI Taxonomy" id="449393"/>
    <lineage>
        <taxon>unclassified sequences</taxon>
        <taxon>metagenomes</taxon>
        <taxon>ecological metagenomes</taxon>
    </lineage>
</organism>
<evidence type="ECO:0000259" key="8">
    <source>
        <dbReference type="Pfam" id="PF00288"/>
    </source>
</evidence>
<accession>A0A6J6I2Q5</accession>
<dbReference type="PIRSF" id="PIRSF010376">
    <property type="entry name" value="IspE"/>
    <property type="match status" value="1"/>
</dbReference>
<keyword evidence="4" id="KW-0547">Nucleotide-binding</keyword>
<dbReference type="GO" id="GO:0005524">
    <property type="term" value="F:ATP binding"/>
    <property type="evidence" value="ECO:0007669"/>
    <property type="project" value="UniProtKB-KW"/>
</dbReference>
<dbReference type="InterPro" id="IPR036554">
    <property type="entry name" value="GHMP_kinase_C_sf"/>
</dbReference>
<dbReference type="InterPro" id="IPR013750">
    <property type="entry name" value="GHMP_kinase_C_dom"/>
</dbReference>
<comment type="similarity">
    <text evidence="1">Belongs to the GHMP kinase family. IspE subfamily.</text>
</comment>
<dbReference type="InterPro" id="IPR004424">
    <property type="entry name" value="IspE"/>
</dbReference>
<keyword evidence="6" id="KW-0067">ATP-binding</keyword>
<dbReference type="HAMAP" id="MF_00061">
    <property type="entry name" value="IspE"/>
    <property type="match status" value="1"/>
</dbReference>